<dbReference type="EMBL" id="SJDU01000481">
    <property type="protein sequence ID" value="TKZ28668.1"/>
    <property type="molecule type" value="Genomic_DNA"/>
</dbReference>
<keyword evidence="2" id="KW-1185">Reference proteome</keyword>
<proteinExistence type="predicted"/>
<dbReference type="RefSeq" id="WP_137999258.1">
    <property type="nucleotide sequence ID" value="NZ_SJDU01000481.1"/>
</dbReference>
<evidence type="ECO:0000313" key="2">
    <source>
        <dbReference type="Proteomes" id="UP000310168"/>
    </source>
</evidence>
<sequence>MKRNEMTLKEFCMRYPIKEVVLKPENPEDEQSKLIESEVYSRSLIYKRFGENAKISFNELSMKEETEYLIQVELNEKQNNIFAMLDTEIDGQKCYGENDILSDLTKKEYSELASSLRNFKEGLIIM</sequence>
<organism evidence="1 2">
    <name type="scientific">Brachyspira catarrhinii</name>
    <dbReference type="NCBI Taxonomy" id="2528966"/>
    <lineage>
        <taxon>Bacteria</taxon>
        <taxon>Pseudomonadati</taxon>
        <taxon>Spirochaetota</taxon>
        <taxon>Spirochaetia</taxon>
        <taxon>Brachyspirales</taxon>
        <taxon>Brachyspiraceae</taxon>
        <taxon>Brachyspira</taxon>
    </lineage>
</organism>
<accession>A0ABY2TMQ5</accession>
<protein>
    <submittedName>
        <fullName evidence="1">Uncharacterized protein</fullName>
    </submittedName>
</protein>
<reference evidence="1 2" key="1">
    <citation type="journal article" date="2019" name="Anaerobe">
        <title>Brachyspira catarrhinii sp. nov., an anaerobic intestinal spirochaete isolated from vervet monkeys may have been misidentified as Brachyspira aalborgi in previous studies.</title>
        <authorList>
            <person name="Phillips N.D."/>
            <person name="La T."/>
            <person name="Hampson D.J."/>
        </authorList>
    </citation>
    <scope>NUCLEOTIDE SEQUENCE [LARGE SCALE GENOMIC DNA]</scope>
    <source>
        <strain evidence="1 2">Z12</strain>
    </source>
</reference>
<comment type="caution">
    <text evidence="1">The sequence shown here is derived from an EMBL/GenBank/DDBJ whole genome shotgun (WGS) entry which is preliminary data.</text>
</comment>
<gene>
    <name evidence="1" type="ORF">EZH24_11660</name>
</gene>
<name>A0ABY2TMQ5_9SPIR</name>
<evidence type="ECO:0000313" key="1">
    <source>
        <dbReference type="EMBL" id="TKZ28668.1"/>
    </source>
</evidence>
<dbReference type="Proteomes" id="UP000310168">
    <property type="component" value="Unassembled WGS sequence"/>
</dbReference>